<organism evidence="3 4">
    <name type="scientific">Mycena albidolilacea</name>
    <dbReference type="NCBI Taxonomy" id="1033008"/>
    <lineage>
        <taxon>Eukaryota</taxon>
        <taxon>Fungi</taxon>
        <taxon>Dikarya</taxon>
        <taxon>Basidiomycota</taxon>
        <taxon>Agaricomycotina</taxon>
        <taxon>Agaricomycetes</taxon>
        <taxon>Agaricomycetidae</taxon>
        <taxon>Agaricales</taxon>
        <taxon>Marasmiineae</taxon>
        <taxon>Mycenaceae</taxon>
        <taxon>Mycena</taxon>
    </lineage>
</organism>
<dbReference type="Gene3D" id="1.20.140.10">
    <property type="entry name" value="Butyryl-CoA Dehydrogenase, subunit A, domain 3"/>
    <property type="match status" value="1"/>
</dbReference>
<evidence type="ECO:0000313" key="4">
    <source>
        <dbReference type="Proteomes" id="UP001218218"/>
    </source>
</evidence>
<dbReference type="InterPro" id="IPR036250">
    <property type="entry name" value="AcylCo_DH-like_C"/>
</dbReference>
<proteinExistence type="predicted"/>
<comment type="caution">
    <text evidence="3">The sequence shown here is derived from an EMBL/GenBank/DDBJ whole genome shotgun (WGS) entry which is preliminary data.</text>
</comment>
<dbReference type="EMBL" id="JARIHO010000021">
    <property type="protein sequence ID" value="KAJ7346322.1"/>
    <property type="molecule type" value="Genomic_DNA"/>
</dbReference>
<keyword evidence="4" id="KW-1185">Reference proteome</keyword>
<dbReference type="AlphaFoldDB" id="A0AAD6ZZ12"/>
<dbReference type="Proteomes" id="UP001218218">
    <property type="component" value="Unassembled WGS sequence"/>
</dbReference>
<feature type="compositionally biased region" description="Polar residues" evidence="1">
    <location>
        <begin position="36"/>
        <end position="46"/>
    </location>
</feature>
<feature type="transmembrane region" description="Helical" evidence="2">
    <location>
        <begin position="161"/>
        <end position="186"/>
    </location>
</feature>
<evidence type="ECO:0000313" key="3">
    <source>
        <dbReference type="EMBL" id="KAJ7346322.1"/>
    </source>
</evidence>
<keyword evidence="2" id="KW-1133">Transmembrane helix</keyword>
<accession>A0AAD6ZZ12</accession>
<name>A0AAD6ZZ12_9AGAR</name>
<dbReference type="SUPFAM" id="SSF47203">
    <property type="entry name" value="Acyl-CoA dehydrogenase C-terminal domain-like"/>
    <property type="match status" value="1"/>
</dbReference>
<keyword evidence="2" id="KW-0812">Transmembrane</keyword>
<keyword evidence="2" id="KW-0472">Membrane</keyword>
<feature type="compositionally biased region" description="Low complexity" evidence="1">
    <location>
        <begin position="12"/>
        <end position="21"/>
    </location>
</feature>
<dbReference type="GO" id="GO:0016627">
    <property type="term" value="F:oxidoreductase activity, acting on the CH-CH group of donors"/>
    <property type="evidence" value="ECO:0007669"/>
    <property type="project" value="InterPro"/>
</dbReference>
<feature type="compositionally biased region" description="Polar residues" evidence="1">
    <location>
        <begin position="103"/>
        <end position="121"/>
    </location>
</feature>
<evidence type="ECO:0000256" key="1">
    <source>
        <dbReference type="SAM" id="MobiDB-lite"/>
    </source>
</evidence>
<reference evidence="3" key="1">
    <citation type="submission" date="2023-03" db="EMBL/GenBank/DDBJ databases">
        <title>Massive genome expansion in bonnet fungi (Mycena s.s.) driven by repeated elements and novel gene families across ecological guilds.</title>
        <authorList>
            <consortium name="Lawrence Berkeley National Laboratory"/>
            <person name="Harder C.B."/>
            <person name="Miyauchi S."/>
            <person name="Viragh M."/>
            <person name="Kuo A."/>
            <person name="Thoen E."/>
            <person name="Andreopoulos B."/>
            <person name="Lu D."/>
            <person name="Skrede I."/>
            <person name="Drula E."/>
            <person name="Henrissat B."/>
            <person name="Morin E."/>
            <person name="Kohler A."/>
            <person name="Barry K."/>
            <person name="LaButti K."/>
            <person name="Morin E."/>
            <person name="Salamov A."/>
            <person name="Lipzen A."/>
            <person name="Mereny Z."/>
            <person name="Hegedus B."/>
            <person name="Baldrian P."/>
            <person name="Stursova M."/>
            <person name="Weitz H."/>
            <person name="Taylor A."/>
            <person name="Grigoriev I.V."/>
            <person name="Nagy L.G."/>
            <person name="Martin F."/>
            <person name="Kauserud H."/>
        </authorList>
    </citation>
    <scope>NUCLEOTIDE SEQUENCE</scope>
    <source>
        <strain evidence="3">CBHHK002</strain>
    </source>
</reference>
<feature type="region of interest" description="Disordered" evidence="1">
    <location>
        <begin position="1"/>
        <end position="125"/>
    </location>
</feature>
<gene>
    <name evidence="3" type="ORF">DFH08DRAFT_810155</name>
</gene>
<sequence>MARGKRRTKTVSSRTDASSHTTTRRSTRLQDKTGQRPHNSPEVQDSSEQEHSPPWIGVDGSQLPEDENSDGASAHSDHDESPEQQDAHPTPAEPSDGEDEPHSLSSQVMNAQAPSNTSIPPSSFPARELRRRASAAMMTSNINRLRCRSFTLQANRVSATVWRISIGGLAFGALAVPSVGVSAYILGRYSLRRRVISPNTGEAIPIIDFRTQQIPILHALAQSFVMQAFMNGSMAAKAVMMMHIQESVPSCQIGWGPKLEMHGASIAEGYTLVLCIQLVTELLIDRYKLPPPKYPECLAAQHEVGLFKECRKEFAGKLGGQHRSDAFNCLMLLRCKGLIEAIDQRFFYEAGRGAGLEETILDIYKARIVNHSPVWFVVHAGMDALAQAVHEDAAITAAMPHLERYLEWTGAKNYALALIMTQTHRDVFVRCFPSTAVQILFSILICRPEQ</sequence>
<protein>
    <submittedName>
        <fullName evidence="3">Uncharacterized protein</fullName>
    </submittedName>
</protein>
<evidence type="ECO:0000256" key="2">
    <source>
        <dbReference type="SAM" id="Phobius"/>
    </source>
</evidence>